<keyword evidence="4" id="KW-1185">Reference proteome</keyword>
<dbReference type="Gene3D" id="3.40.630.10">
    <property type="entry name" value="Zn peptidases"/>
    <property type="match status" value="1"/>
</dbReference>
<evidence type="ECO:0000259" key="2">
    <source>
        <dbReference type="Pfam" id="PF00246"/>
    </source>
</evidence>
<feature type="domain" description="Peptidase M14" evidence="2">
    <location>
        <begin position="24"/>
        <end position="164"/>
    </location>
</feature>
<proteinExistence type="inferred from homology"/>
<evidence type="ECO:0000313" key="3">
    <source>
        <dbReference type="EMBL" id="EZG55524.1"/>
    </source>
</evidence>
<dbReference type="GO" id="GO:0004181">
    <property type="term" value="F:metallocarboxypeptidase activity"/>
    <property type="evidence" value="ECO:0007669"/>
    <property type="project" value="InterPro"/>
</dbReference>
<comment type="similarity">
    <text evidence="1">Belongs to the peptidase M14 family.</text>
</comment>
<dbReference type="SUPFAM" id="SSF53187">
    <property type="entry name" value="Zn-dependent exopeptidases"/>
    <property type="match status" value="1"/>
</dbReference>
<dbReference type="InterPro" id="IPR000834">
    <property type="entry name" value="Peptidase_M14"/>
</dbReference>
<dbReference type="RefSeq" id="XP_011131510.1">
    <property type="nucleotide sequence ID" value="XM_011133208.1"/>
</dbReference>
<dbReference type="GeneID" id="22913930"/>
<organism evidence="3 4">
    <name type="scientific">Gregarina niphandrodes</name>
    <name type="common">Septate eugregarine</name>
    <dbReference type="NCBI Taxonomy" id="110365"/>
    <lineage>
        <taxon>Eukaryota</taxon>
        <taxon>Sar</taxon>
        <taxon>Alveolata</taxon>
        <taxon>Apicomplexa</taxon>
        <taxon>Conoidasida</taxon>
        <taxon>Gregarinasina</taxon>
        <taxon>Eugregarinorida</taxon>
        <taxon>Gregarinidae</taxon>
        <taxon>Gregarina</taxon>
    </lineage>
</organism>
<dbReference type="Proteomes" id="UP000019763">
    <property type="component" value="Unassembled WGS sequence"/>
</dbReference>
<dbReference type="AlphaFoldDB" id="A0A023B3H4"/>
<sequence>MQGITGEAAVALIESICNVPLASQSLSVVIFPVLNRWGRDKVIKEGMMCQRSNKEGLDLNRDFPTILEKTDRAPVSKEIKLLRTFMDHFQPGIFVDVHSGNELIGLPPGSDLLDVKGSSKSKLNFMTKFTDTYLSGLKVGNLQKLLKYDAPGNSVDYAFTTLPYPSLTLGVEIYEQSTASRTDAIKLLGGIQTQPGSQTADVLRREQCLFQFNPYNQDTLSQTLLQWVPVLYKTLDKGFQFLSRQPNATF</sequence>
<dbReference type="VEuPathDB" id="CryptoDB:GNI_111340"/>
<keyword evidence="3" id="KW-0378">Hydrolase</keyword>
<reference evidence="3" key="1">
    <citation type="submission" date="2013-12" db="EMBL/GenBank/DDBJ databases">
        <authorList>
            <person name="Omoto C.K."/>
            <person name="Sibley D."/>
            <person name="Venepally P."/>
            <person name="Hadjithomas M."/>
            <person name="Karamycheva S."/>
            <person name="Brunk B."/>
            <person name="Roos D."/>
            <person name="Caler E."/>
            <person name="Lorenzi H."/>
        </authorList>
    </citation>
    <scope>NUCLEOTIDE SEQUENCE</scope>
</reference>
<accession>A0A023B3H4</accession>
<gene>
    <name evidence="3" type="ORF">GNI_111340</name>
</gene>
<comment type="caution">
    <text evidence="3">The sequence shown here is derived from an EMBL/GenBank/DDBJ whole genome shotgun (WGS) entry which is preliminary data.</text>
</comment>
<dbReference type="GO" id="GO:0008270">
    <property type="term" value="F:zinc ion binding"/>
    <property type="evidence" value="ECO:0007669"/>
    <property type="project" value="InterPro"/>
</dbReference>
<dbReference type="Pfam" id="PF00246">
    <property type="entry name" value="Peptidase_M14"/>
    <property type="match status" value="1"/>
</dbReference>
<keyword evidence="3" id="KW-0121">Carboxypeptidase</keyword>
<keyword evidence="3" id="KW-0645">Protease</keyword>
<evidence type="ECO:0000256" key="1">
    <source>
        <dbReference type="ARBA" id="ARBA00005988"/>
    </source>
</evidence>
<name>A0A023B3H4_GRENI</name>
<dbReference type="EMBL" id="AFNH02000832">
    <property type="protein sequence ID" value="EZG55524.1"/>
    <property type="molecule type" value="Genomic_DNA"/>
</dbReference>
<dbReference type="GO" id="GO:0006508">
    <property type="term" value="P:proteolysis"/>
    <property type="evidence" value="ECO:0007669"/>
    <property type="project" value="InterPro"/>
</dbReference>
<evidence type="ECO:0000313" key="4">
    <source>
        <dbReference type="Proteomes" id="UP000019763"/>
    </source>
</evidence>
<protein>
    <submittedName>
        <fullName evidence="3">Zinc carboxypeptidase</fullName>
    </submittedName>
</protein>